<dbReference type="EMBL" id="NBCO01000004">
    <property type="protein sequence ID" value="ORC92209.1"/>
    <property type="molecule type" value="Genomic_DNA"/>
</dbReference>
<accession>A0A1X0P6K2</accession>
<evidence type="ECO:0000256" key="1">
    <source>
        <dbReference type="SAM" id="MobiDB-lite"/>
    </source>
</evidence>
<evidence type="ECO:0000313" key="2">
    <source>
        <dbReference type="EMBL" id="ORC92209.1"/>
    </source>
</evidence>
<dbReference type="RefSeq" id="XP_028886275.1">
    <property type="nucleotide sequence ID" value="XM_029022617.1"/>
</dbReference>
<dbReference type="AlphaFoldDB" id="A0A1X0P6K2"/>
<protein>
    <submittedName>
        <fullName evidence="2">Uncharacterized protein</fullName>
    </submittedName>
</protein>
<dbReference type="VEuPathDB" id="TriTrypDB:TM35_000044230"/>
<sequence>MCGTNGATGQWTGVKVPHRHSGCPRKCRRISPRRHSLHPTDAPVEWSSNTTVSFPLTDLTHNDSLSCSYQRGTAAFPKKYTESHTYREEQKNTSKEKQQPEQDTNRTQSTHNTINTGPTPIREKHLPTPAHQHIPTIKRKTDS</sequence>
<dbReference type="Proteomes" id="UP000192257">
    <property type="component" value="Unassembled WGS sequence"/>
</dbReference>
<dbReference type="GeneID" id="39982397"/>
<feature type="region of interest" description="Disordered" evidence="1">
    <location>
        <begin position="68"/>
        <end position="143"/>
    </location>
</feature>
<organism evidence="2 3">
    <name type="scientific">Trypanosoma theileri</name>
    <dbReference type="NCBI Taxonomy" id="67003"/>
    <lineage>
        <taxon>Eukaryota</taxon>
        <taxon>Discoba</taxon>
        <taxon>Euglenozoa</taxon>
        <taxon>Kinetoplastea</taxon>
        <taxon>Metakinetoplastina</taxon>
        <taxon>Trypanosomatida</taxon>
        <taxon>Trypanosomatidae</taxon>
        <taxon>Trypanosoma</taxon>
    </lineage>
</organism>
<feature type="compositionally biased region" description="Polar residues" evidence="1">
    <location>
        <begin position="105"/>
        <end position="118"/>
    </location>
</feature>
<proteinExistence type="predicted"/>
<evidence type="ECO:0000313" key="3">
    <source>
        <dbReference type="Proteomes" id="UP000192257"/>
    </source>
</evidence>
<keyword evidence="3" id="KW-1185">Reference proteome</keyword>
<name>A0A1X0P6K2_9TRYP</name>
<gene>
    <name evidence="2" type="ORF">TM35_000044230</name>
</gene>
<reference evidence="2 3" key="1">
    <citation type="submission" date="2017-03" db="EMBL/GenBank/DDBJ databases">
        <title>An alternative strategy for trypanosome survival in the mammalian bloodstream revealed through genome and transcriptome analysis of the ubiquitous bovine parasite Trypanosoma (Megatrypanum) theileri.</title>
        <authorList>
            <person name="Kelly S."/>
            <person name="Ivens A."/>
            <person name="Mott A."/>
            <person name="O'Neill E."/>
            <person name="Emms D."/>
            <person name="Macleod O."/>
            <person name="Voorheis P."/>
            <person name="Matthews J."/>
            <person name="Matthews K."/>
            <person name="Carrington M."/>
        </authorList>
    </citation>
    <scope>NUCLEOTIDE SEQUENCE [LARGE SCALE GENOMIC DNA]</scope>
    <source>
        <strain evidence="2">Edinburgh</strain>
    </source>
</reference>
<feature type="compositionally biased region" description="Basic and acidic residues" evidence="1">
    <location>
        <begin position="79"/>
        <end position="104"/>
    </location>
</feature>
<comment type="caution">
    <text evidence="2">The sequence shown here is derived from an EMBL/GenBank/DDBJ whole genome shotgun (WGS) entry which is preliminary data.</text>
</comment>